<keyword evidence="2" id="KW-0479">Metal-binding</keyword>
<keyword evidence="4" id="KW-1185">Reference proteome</keyword>
<dbReference type="EC" id="4.2.3.-" evidence="2"/>
<dbReference type="SUPFAM" id="SSF48576">
    <property type="entry name" value="Terpenoid synthases"/>
    <property type="match status" value="1"/>
</dbReference>
<dbReference type="InterPro" id="IPR034686">
    <property type="entry name" value="Terpene_cyclase-like_2"/>
</dbReference>
<evidence type="ECO:0000313" key="4">
    <source>
        <dbReference type="Proteomes" id="UP001611548"/>
    </source>
</evidence>
<dbReference type="EMBL" id="JBIRWE010000010">
    <property type="protein sequence ID" value="MFI1966594.1"/>
    <property type="molecule type" value="Genomic_DNA"/>
</dbReference>
<comment type="similarity">
    <text evidence="2">Belongs to the terpene synthase family.</text>
</comment>
<dbReference type="InterPro" id="IPR008949">
    <property type="entry name" value="Isoprenoid_synthase_dom_sf"/>
</dbReference>
<evidence type="ECO:0000256" key="2">
    <source>
        <dbReference type="RuleBase" id="RU366034"/>
    </source>
</evidence>
<evidence type="ECO:0000313" key="3">
    <source>
        <dbReference type="EMBL" id="MFI1966594.1"/>
    </source>
</evidence>
<keyword evidence="2" id="KW-0460">Magnesium</keyword>
<protein>
    <recommendedName>
        <fullName evidence="2">Terpene synthase</fullName>
        <ecNumber evidence="2">4.2.3.-</ecNumber>
    </recommendedName>
</protein>
<organism evidence="3 4">
    <name type="scientific">Streptomyces pathocidini</name>
    <dbReference type="NCBI Taxonomy" id="1650571"/>
    <lineage>
        <taxon>Bacteria</taxon>
        <taxon>Bacillati</taxon>
        <taxon>Actinomycetota</taxon>
        <taxon>Actinomycetes</taxon>
        <taxon>Kitasatosporales</taxon>
        <taxon>Streptomycetaceae</taxon>
        <taxon>Streptomyces</taxon>
    </lineage>
</organism>
<gene>
    <name evidence="3" type="ORF">ACH429_21200</name>
</gene>
<name>A0ABW7UVH8_9ACTN</name>
<dbReference type="Pfam" id="PF19086">
    <property type="entry name" value="Terpene_syn_C_2"/>
    <property type="match status" value="1"/>
</dbReference>
<evidence type="ECO:0000256" key="1">
    <source>
        <dbReference type="ARBA" id="ARBA00023239"/>
    </source>
</evidence>
<dbReference type="PANTHER" id="PTHR35201:SF4">
    <property type="entry name" value="BETA-PINACENE SYNTHASE-RELATED"/>
    <property type="match status" value="1"/>
</dbReference>
<dbReference type="Gene3D" id="1.10.600.10">
    <property type="entry name" value="Farnesyl Diphosphate Synthase"/>
    <property type="match status" value="1"/>
</dbReference>
<dbReference type="RefSeq" id="WP_055470869.1">
    <property type="nucleotide sequence ID" value="NZ_JBIRWE010000010.1"/>
</dbReference>
<dbReference type="PANTHER" id="PTHR35201">
    <property type="entry name" value="TERPENE SYNTHASE"/>
    <property type="match status" value="1"/>
</dbReference>
<keyword evidence="1 2" id="KW-0456">Lyase</keyword>
<dbReference type="Proteomes" id="UP001611548">
    <property type="component" value="Unassembled WGS sequence"/>
</dbReference>
<sequence length="350" mass="39244">MRYFKPPPFAMPLPEYGYGQPPVLAAVERDMWAWIESYDLPVNPSMREHLARTRPEYLTALYYPYADAPHLAALNHYMTLAFLIDDLLDDAISENDESAVAEFTADLADVARGEREPSHPVARALDGVLGELAQDRSPQWRSLLNEANERWLDTYSVEARTSGEGRAMRFGEYVVHRRHGVDMMVFLHLEEYAHDIELPAEVRDLPAMVQAREHVCDWAGLYNDVFSAEKEEAVGYPYNGVLIVREQRGCSTREAAEVVGDALTGLIGQFEAAGEAVRAQVRAATDDDPAVLRAALRVVDGYRHCLRGNFDYHLSAARYDRAPSYLPPAQNDGLRPLWSPAHALRGDSGD</sequence>
<proteinExistence type="inferred from homology"/>
<accession>A0ABW7UVH8</accession>
<reference evidence="3 4" key="1">
    <citation type="submission" date="2024-10" db="EMBL/GenBank/DDBJ databases">
        <title>The Natural Products Discovery Center: Release of the First 8490 Sequenced Strains for Exploring Actinobacteria Biosynthetic Diversity.</title>
        <authorList>
            <person name="Kalkreuter E."/>
            <person name="Kautsar S.A."/>
            <person name="Yang D."/>
            <person name="Bader C.D."/>
            <person name="Teijaro C.N."/>
            <person name="Fluegel L."/>
            <person name="Davis C.M."/>
            <person name="Simpson J.R."/>
            <person name="Lauterbach L."/>
            <person name="Steele A.D."/>
            <person name="Gui C."/>
            <person name="Meng S."/>
            <person name="Li G."/>
            <person name="Viehrig K."/>
            <person name="Ye F."/>
            <person name="Su P."/>
            <person name="Kiefer A.F."/>
            <person name="Nichols A."/>
            <person name="Cepeda A.J."/>
            <person name="Yan W."/>
            <person name="Fan B."/>
            <person name="Jiang Y."/>
            <person name="Adhikari A."/>
            <person name="Zheng C.-J."/>
            <person name="Schuster L."/>
            <person name="Cowan T.M."/>
            <person name="Smanski M.J."/>
            <person name="Chevrette M.G."/>
            <person name="De Carvalho L.P.S."/>
            <person name="Shen B."/>
        </authorList>
    </citation>
    <scope>NUCLEOTIDE SEQUENCE [LARGE SCALE GENOMIC DNA]</scope>
    <source>
        <strain evidence="3 4">NPDC020327</strain>
    </source>
</reference>
<comment type="caution">
    <text evidence="3">The sequence shown here is derived from an EMBL/GenBank/DDBJ whole genome shotgun (WGS) entry which is preliminary data.</text>
</comment>
<dbReference type="SFLD" id="SFLDS00005">
    <property type="entry name" value="Isoprenoid_Synthase_Type_I"/>
    <property type="match status" value="1"/>
</dbReference>
<comment type="cofactor">
    <cofactor evidence="2">
        <name>Mg(2+)</name>
        <dbReference type="ChEBI" id="CHEBI:18420"/>
    </cofactor>
</comment>
<dbReference type="SFLD" id="SFLDG01020">
    <property type="entry name" value="Terpene_Cyclase_Like_2"/>
    <property type="match status" value="1"/>
</dbReference>